<dbReference type="AlphaFoldDB" id="A0A6I2GIE5"/>
<comment type="caution">
    <text evidence="3">The sequence shown here is derived from an EMBL/GenBank/DDBJ whole genome shotgun (WGS) entry which is preliminary data.</text>
</comment>
<reference evidence="3 4" key="1">
    <citation type="submission" date="2019-11" db="EMBL/GenBank/DDBJ databases">
        <title>Characterisation of Fundicoccus ignavus gen. nov. sp. nov., a novel genus of the family Aerococcaceae isolated from bulk tank milk.</title>
        <authorList>
            <person name="Siebert A."/>
            <person name="Huptas C."/>
            <person name="Wenning M."/>
            <person name="Scherer S."/>
            <person name="Doll E.V."/>
        </authorList>
    </citation>
    <scope>NUCLEOTIDE SEQUENCE [LARGE SCALE GENOMIC DNA]</scope>
    <source>
        <strain evidence="3 4">WS4759</strain>
    </source>
</reference>
<dbReference type="RefSeq" id="WP_153862877.1">
    <property type="nucleotide sequence ID" value="NZ_WJQS01000001.1"/>
</dbReference>
<dbReference type="InterPro" id="IPR025736">
    <property type="entry name" value="PucR_C-HTH_dom"/>
</dbReference>
<dbReference type="PANTHER" id="PTHR33744">
    <property type="entry name" value="CARBOHYDRATE DIACID REGULATOR"/>
    <property type="match status" value="1"/>
</dbReference>
<sequence length="543" mass="62956">MTSLKDLLNLPRFSDLTLLNTTSDRLDHPIKSVEITETPDIEHYITEDCFLLSTAMVYKNQQTELIPLIDSLIQAKAVGLGIKVGRFLGTLDAAVIHYAEEVGFPLILIPDQYSLGSLLHQILDIVWGTRHEELSFALDIQKRFSDLLIQDASNKVIIEQFSQMVKTPVILLNPYWRILTHSIHFNDSNNRADYYAYQIYDHVKHTDKQSGSFLIQDANRKDIHISLIPIKVHENFPHYLIILNPEHIPYPISNFAIEQASMVLSYILFKNERVADSKYAQEADFYKELIDYSAQNHHKEPDRLMNAKFGYIQSNYYQVVHVYESSLLKLSKLTPYGEELLLMTSRWLRHNIKQYFSDGLVFYFEQSKEIMLMIQAKPDNLNESLTKIRSDIAKYLPLNIVFSVGNAYPNLGQISQSHSQAHLVYEERKAQQEVTPIMAYENKGVFHLFNNLEYNDVRFFCQTALKDLAYPEEDSLIELRKTLHVYLNSQCEIARTAGTLFVHRNTVKYRIQRIEEILGLTVNTPEDSLNLRLALELSEEEQK</sequence>
<name>A0A6I2GIE5_9LACT</name>
<evidence type="ECO:0000259" key="1">
    <source>
        <dbReference type="Pfam" id="PF07905"/>
    </source>
</evidence>
<dbReference type="PANTHER" id="PTHR33744:SF1">
    <property type="entry name" value="DNA-BINDING TRANSCRIPTIONAL ACTIVATOR ADER"/>
    <property type="match status" value="1"/>
</dbReference>
<organism evidence="3 4">
    <name type="scientific">Fundicoccus ignavus</name>
    <dbReference type="NCBI Taxonomy" id="2664442"/>
    <lineage>
        <taxon>Bacteria</taxon>
        <taxon>Bacillati</taxon>
        <taxon>Bacillota</taxon>
        <taxon>Bacilli</taxon>
        <taxon>Lactobacillales</taxon>
        <taxon>Aerococcaceae</taxon>
        <taxon>Fundicoccus</taxon>
    </lineage>
</organism>
<feature type="domain" description="PucR C-terminal helix-turn-helix" evidence="2">
    <location>
        <begin position="479"/>
        <end position="536"/>
    </location>
</feature>
<dbReference type="EMBL" id="WJQS01000001">
    <property type="protein sequence ID" value="MRI84358.1"/>
    <property type="molecule type" value="Genomic_DNA"/>
</dbReference>
<accession>A0A6I2GIE5</accession>
<dbReference type="Pfam" id="PF13556">
    <property type="entry name" value="HTH_30"/>
    <property type="match status" value="1"/>
</dbReference>
<proteinExistence type="predicted"/>
<keyword evidence="4" id="KW-1185">Reference proteome</keyword>
<dbReference type="InterPro" id="IPR012914">
    <property type="entry name" value="PucR_dom"/>
</dbReference>
<evidence type="ECO:0000259" key="2">
    <source>
        <dbReference type="Pfam" id="PF13556"/>
    </source>
</evidence>
<dbReference type="Pfam" id="PF07905">
    <property type="entry name" value="PucR"/>
    <property type="match status" value="1"/>
</dbReference>
<dbReference type="Proteomes" id="UP000430975">
    <property type="component" value="Unassembled WGS sequence"/>
</dbReference>
<evidence type="ECO:0000313" key="3">
    <source>
        <dbReference type="EMBL" id="MRI84358.1"/>
    </source>
</evidence>
<protein>
    <submittedName>
        <fullName evidence="3">PucR family transcriptional regulator</fullName>
    </submittedName>
</protein>
<dbReference type="InterPro" id="IPR042070">
    <property type="entry name" value="PucR_C-HTH_sf"/>
</dbReference>
<gene>
    <name evidence="3" type="ORF">GIY09_00375</name>
</gene>
<feature type="domain" description="Purine catabolism PurC-like" evidence="1">
    <location>
        <begin position="6"/>
        <end position="124"/>
    </location>
</feature>
<dbReference type="Gene3D" id="1.10.10.2840">
    <property type="entry name" value="PucR C-terminal helix-turn-helix domain"/>
    <property type="match status" value="1"/>
</dbReference>
<dbReference type="InterPro" id="IPR051448">
    <property type="entry name" value="CdaR-like_regulators"/>
</dbReference>
<evidence type="ECO:0000313" key="4">
    <source>
        <dbReference type="Proteomes" id="UP000430975"/>
    </source>
</evidence>